<dbReference type="GO" id="GO:0008270">
    <property type="term" value="F:zinc ion binding"/>
    <property type="evidence" value="ECO:0007669"/>
    <property type="project" value="InterPro"/>
</dbReference>
<dbReference type="AlphaFoldDB" id="A0A2S6MYT1"/>
<accession>A0A2S6MYT1</accession>
<dbReference type="EC" id="4.2.1.1" evidence="2"/>
<dbReference type="SMART" id="SM01057">
    <property type="entry name" value="Carb_anhydrase"/>
    <property type="match status" value="1"/>
</dbReference>
<dbReference type="OrthoDB" id="5327615at2"/>
<name>A0A2S6MYT1_9HYPH</name>
<keyword evidence="4" id="KW-0862">Zinc</keyword>
<dbReference type="Pfam" id="PF00194">
    <property type="entry name" value="Carb_anhydrase"/>
    <property type="match status" value="1"/>
</dbReference>
<dbReference type="CDD" id="cd03124">
    <property type="entry name" value="alpha_CA_prokaryotic_like"/>
    <property type="match status" value="1"/>
</dbReference>
<dbReference type="InterPro" id="IPR023561">
    <property type="entry name" value="Carbonic_anhydrase_a-class"/>
</dbReference>
<protein>
    <recommendedName>
        <fullName evidence="2">carbonic anhydrase</fullName>
        <ecNumber evidence="2">4.2.1.1</ecNumber>
    </recommendedName>
</protein>
<comment type="caution">
    <text evidence="8">The sequence shown here is derived from an EMBL/GenBank/DDBJ whole genome shotgun (WGS) entry which is preliminary data.</text>
</comment>
<keyword evidence="5" id="KW-0456">Lyase</keyword>
<keyword evidence="9" id="KW-1185">Reference proteome</keyword>
<gene>
    <name evidence="8" type="ORF">CCR94_20000</name>
</gene>
<evidence type="ECO:0000259" key="7">
    <source>
        <dbReference type="PROSITE" id="PS51144"/>
    </source>
</evidence>
<organism evidence="8 9">
    <name type="scientific">Rhodoblastus sphagnicola</name>
    <dbReference type="NCBI Taxonomy" id="333368"/>
    <lineage>
        <taxon>Bacteria</taxon>
        <taxon>Pseudomonadati</taxon>
        <taxon>Pseudomonadota</taxon>
        <taxon>Alphaproteobacteria</taxon>
        <taxon>Hyphomicrobiales</taxon>
        <taxon>Rhodoblastaceae</taxon>
        <taxon>Rhodoblastus</taxon>
    </lineage>
</organism>
<dbReference type="InterPro" id="IPR001148">
    <property type="entry name" value="CA_dom"/>
</dbReference>
<evidence type="ECO:0000256" key="1">
    <source>
        <dbReference type="ARBA" id="ARBA00010718"/>
    </source>
</evidence>
<dbReference type="InterPro" id="IPR036398">
    <property type="entry name" value="CA_dom_sf"/>
</dbReference>
<dbReference type="RefSeq" id="WP_104509599.1">
    <property type="nucleotide sequence ID" value="NZ_JACIGC010000001.1"/>
</dbReference>
<proteinExistence type="inferred from homology"/>
<feature type="domain" description="Alpha-carbonic anhydrase" evidence="7">
    <location>
        <begin position="29"/>
        <end position="251"/>
    </location>
</feature>
<sequence>MHLNRRAMLTGLLACPVCAGLARAEGAAPHWAYEGHGGADDWGKLDSKFQACAVGSEQSPIDLKKATKADVGALKIDWVPEANKILNNGHTIQLNVAGASSAKLDGENFVLKQYHFHTPSEHALEGARTDMEAHFVHANAAGKLAVVGVLMKAGAAHKGFAAIMAAAPKAEGEAALTAAIDPKSFLPKGKARFRYEGSLTTPPCSEIVDWNVFEQPIEVAEKDIRTFVGLFPMNARPLQAVGRRFLLKGGI</sequence>
<dbReference type="InterPro" id="IPR041891">
    <property type="entry name" value="Alpha_CA_prokaryot-like"/>
</dbReference>
<dbReference type="SUPFAM" id="SSF51069">
    <property type="entry name" value="Carbonic anhydrase"/>
    <property type="match status" value="1"/>
</dbReference>
<dbReference type="EMBL" id="NHSJ01000123">
    <property type="protein sequence ID" value="PPQ27512.1"/>
    <property type="molecule type" value="Genomic_DNA"/>
</dbReference>
<dbReference type="PANTHER" id="PTHR18952">
    <property type="entry name" value="CARBONIC ANHYDRASE"/>
    <property type="match status" value="1"/>
</dbReference>
<dbReference type="Gene3D" id="3.10.200.10">
    <property type="entry name" value="Alpha carbonic anhydrase"/>
    <property type="match status" value="1"/>
</dbReference>
<evidence type="ECO:0000313" key="8">
    <source>
        <dbReference type="EMBL" id="PPQ27512.1"/>
    </source>
</evidence>
<comment type="similarity">
    <text evidence="1">Belongs to the alpha-carbonic anhydrase family.</text>
</comment>
<evidence type="ECO:0000256" key="4">
    <source>
        <dbReference type="ARBA" id="ARBA00022833"/>
    </source>
</evidence>
<comment type="catalytic activity">
    <reaction evidence="6">
        <text>hydrogencarbonate + H(+) = CO2 + H2O</text>
        <dbReference type="Rhea" id="RHEA:10748"/>
        <dbReference type="ChEBI" id="CHEBI:15377"/>
        <dbReference type="ChEBI" id="CHEBI:15378"/>
        <dbReference type="ChEBI" id="CHEBI:16526"/>
        <dbReference type="ChEBI" id="CHEBI:17544"/>
        <dbReference type="EC" id="4.2.1.1"/>
    </reaction>
</comment>
<dbReference type="PROSITE" id="PS51144">
    <property type="entry name" value="ALPHA_CA_2"/>
    <property type="match status" value="1"/>
</dbReference>
<keyword evidence="3" id="KW-0479">Metal-binding</keyword>
<reference evidence="8 9" key="1">
    <citation type="journal article" date="2018" name="Arch. Microbiol.">
        <title>New insights into the metabolic potential of the phototrophic purple bacterium Rhodopila globiformis DSM 161(T) from its draft genome sequence and evidence for a vanadium-dependent nitrogenase.</title>
        <authorList>
            <person name="Imhoff J.F."/>
            <person name="Rahn T."/>
            <person name="Kunzel S."/>
            <person name="Neulinger S.C."/>
        </authorList>
    </citation>
    <scope>NUCLEOTIDE SEQUENCE [LARGE SCALE GENOMIC DNA]</scope>
    <source>
        <strain evidence="8 9">DSM 16996</strain>
    </source>
</reference>
<evidence type="ECO:0000256" key="5">
    <source>
        <dbReference type="ARBA" id="ARBA00023239"/>
    </source>
</evidence>
<evidence type="ECO:0000256" key="2">
    <source>
        <dbReference type="ARBA" id="ARBA00012925"/>
    </source>
</evidence>
<evidence type="ECO:0000256" key="3">
    <source>
        <dbReference type="ARBA" id="ARBA00022723"/>
    </source>
</evidence>
<dbReference type="Proteomes" id="UP000239089">
    <property type="component" value="Unassembled WGS sequence"/>
</dbReference>
<dbReference type="GO" id="GO:0004089">
    <property type="term" value="F:carbonate dehydratase activity"/>
    <property type="evidence" value="ECO:0007669"/>
    <property type="project" value="UniProtKB-EC"/>
</dbReference>
<dbReference type="PANTHER" id="PTHR18952:SF265">
    <property type="entry name" value="CARBONIC ANHYDRASE"/>
    <property type="match status" value="1"/>
</dbReference>
<evidence type="ECO:0000256" key="6">
    <source>
        <dbReference type="ARBA" id="ARBA00048348"/>
    </source>
</evidence>
<evidence type="ECO:0000313" key="9">
    <source>
        <dbReference type="Proteomes" id="UP000239089"/>
    </source>
</evidence>